<keyword evidence="3 5" id="KW-0378">Hydrolase</keyword>
<evidence type="ECO:0000313" key="10">
    <source>
        <dbReference type="EMBL" id="MBS2550985.1"/>
    </source>
</evidence>
<feature type="signal peptide" evidence="8">
    <location>
        <begin position="1"/>
        <end position="26"/>
    </location>
</feature>
<dbReference type="RefSeq" id="WP_212014832.1">
    <property type="nucleotide sequence ID" value="NZ_JAAFYZ010000122.1"/>
</dbReference>
<dbReference type="PRINTS" id="PR00723">
    <property type="entry name" value="SUBTILISIN"/>
</dbReference>
<dbReference type="InterPro" id="IPR036852">
    <property type="entry name" value="Peptidase_S8/S53_dom_sf"/>
</dbReference>
<dbReference type="Pfam" id="PF00082">
    <property type="entry name" value="Peptidase_S8"/>
    <property type="match status" value="1"/>
</dbReference>
<dbReference type="PANTHER" id="PTHR43806:SF11">
    <property type="entry name" value="CEREVISIN-RELATED"/>
    <property type="match status" value="1"/>
</dbReference>
<keyword evidence="2 5" id="KW-0645">Protease</keyword>
<dbReference type="Proteomes" id="UP000730482">
    <property type="component" value="Unassembled WGS sequence"/>
</dbReference>
<dbReference type="InterPro" id="IPR000209">
    <property type="entry name" value="Peptidase_S8/S53_dom"/>
</dbReference>
<evidence type="ECO:0000256" key="8">
    <source>
        <dbReference type="SAM" id="SignalP"/>
    </source>
</evidence>
<feature type="active site" description="Charge relay system" evidence="5">
    <location>
        <position position="251"/>
    </location>
</feature>
<proteinExistence type="inferred from homology"/>
<evidence type="ECO:0000313" key="11">
    <source>
        <dbReference type="Proteomes" id="UP000730482"/>
    </source>
</evidence>
<evidence type="ECO:0000256" key="7">
    <source>
        <dbReference type="SAM" id="Phobius"/>
    </source>
</evidence>
<comment type="similarity">
    <text evidence="1 5">Belongs to the peptidase S8 family.</text>
</comment>
<dbReference type="EMBL" id="JAAFYZ010000122">
    <property type="protein sequence ID" value="MBS2550985.1"/>
    <property type="molecule type" value="Genomic_DNA"/>
</dbReference>
<feature type="transmembrane region" description="Helical" evidence="7">
    <location>
        <begin position="389"/>
        <end position="410"/>
    </location>
</feature>
<evidence type="ECO:0000256" key="1">
    <source>
        <dbReference type="ARBA" id="ARBA00011073"/>
    </source>
</evidence>
<keyword evidence="7" id="KW-1133">Transmembrane helix</keyword>
<keyword evidence="7" id="KW-0812">Transmembrane</keyword>
<keyword evidence="4 5" id="KW-0720">Serine protease</keyword>
<accession>A0ABS5KY45</accession>
<feature type="domain" description="Peptidase S8/S53" evidence="9">
    <location>
        <begin position="53"/>
        <end position="302"/>
    </location>
</feature>
<keyword evidence="7" id="KW-0472">Membrane</keyword>
<feature type="chain" id="PRO_5046229015" evidence="8">
    <location>
        <begin position="27"/>
        <end position="422"/>
    </location>
</feature>
<reference evidence="10 11" key="1">
    <citation type="submission" date="2020-02" db="EMBL/GenBank/DDBJ databases">
        <title>Acidophilic actinobacteria isolated from forest soil.</title>
        <authorList>
            <person name="Golinska P."/>
        </authorList>
    </citation>
    <scope>NUCLEOTIDE SEQUENCE [LARGE SCALE GENOMIC DNA]</scope>
    <source>
        <strain evidence="10 11">NL8</strain>
    </source>
</reference>
<comment type="caution">
    <text evidence="10">The sequence shown here is derived from an EMBL/GenBank/DDBJ whole genome shotgun (WGS) entry which is preliminary data.</text>
</comment>
<feature type="active site" description="Charge relay system" evidence="5">
    <location>
        <position position="62"/>
    </location>
</feature>
<evidence type="ECO:0000259" key="9">
    <source>
        <dbReference type="Pfam" id="PF00082"/>
    </source>
</evidence>
<sequence>MSHRLGSLMGVCGMAALAFMPPTVRAEDAVPKAATQWPLTYLKADQVWQHTKGAGVTVGLVDSGVSPLGDTRDNLLPGADFSLGPDSTGIAHVDTDIDSHGTTMDVLIAGTGAGDGLHGLAPEAKILPVRMQQEDGSDPVHIAAAINYAVAQHVKVINMSLGTADTPGMAAAVKQAEAADIVVVAAAGNYGTEHVIIPAAYPGVVAAGAIDDTGARWSGSSYGPQVALTAPGVGIPVEDASGIPKTSKGTSEASAYVTASVALVRSMHPDWTAGQTIRALLATATKAGGASGLQRDDAYGYGIVNPLAALYVGAPVAKDNPLLSGAAPLAASLPAPAPAPAASTGAAPGTSATPAQSSPAHMSTEALKGSTNAAATAKTTLLPSRRDKILAAFAAVVILAMMLWLVAGALKRRADRRNRLWR</sequence>
<protein>
    <submittedName>
        <fullName evidence="10">S8 family serine peptidase</fullName>
    </submittedName>
</protein>
<evidence type="ECO:0000256" key="4">
    <source>
        <dbReference type="ARBA" id="ARBA00022825"/>
    </source>
</evidence>
<gene>
    <name evidence="10" type="ORF">KGQ19_29345</name>
</gene>
<dbReference type="SUPFAM" id="SSF52743">
    <property type="entry name" value="Subtilisin-like"/>
    <property type="match status" value="1"/>
</dbReference>
<keyword evidence="11" id="KW-1185">Reference proteome</keyword>
<evidence type="ECO:0000256" key="6">
    <source>
        <dbReference type="SAM" id="MobiDB-lite"/>
    </source>
</evidence>
<organism evidence="10 11">
    <name type="scientific">Catenulispora pinistramenti</name>
    <dbReference type="NCBI Taxonomy" id="2705254"/>
    <lineage>
        <taxon>Bacteria</taxon>
        <taxon>Bacillati</taxon>
        <taxon>Actinomycetota</taxon>
        <taxon>Actinomycetes</taxon>
        <taxon>Catenulisporales</taxon>
        <taxon>Catenulisporaceae</taxon>
        <taxon>Catenulispora</taxon>
    </lineage>
</organism>
<feature type="compositionally biased region" description="Low complexity" evidence="6">
    <location>
        <begin position="337"/>
        <end position="360"/>
    </location>
</feature>
<dbReference type="PANTHER" id="PTHR43806">
    <property type="entry name" value="PEPTIDASE S8"/>
    <property type="match status" value="1"/>
</dbReference>
<feature type="active site" description="Charge relay system" evidence="5">
    <location>
        <position position="100"/>
    </location>
</feature>
<keyword evidence="8" id="KW-0732">Signal</keyword>
<dbReference type="PROSITE" id="PS51892">
    <property type="entry name" value="SUBTILASE"/>
    <property type="match status" value="1"/>
</dbReference>
<dbReference type="Gene3D" id="3.40.50.200">
    <property type="entry name" value="Peptidase S8/S53 domain"/>
    <property type="match status" value="1"/>
</dbReference>
<dbReference type="InterPro" id="IPR015500">
    <property type="entry name" value="Peptidase_S8_subtilisin-rel"/>
</dbReference>
<evidence type="ECO:0000256" key="5">
    <source>
        <dbReference type="PROSITE-ProRule" id="PRU01240"/>
    </source>
</evidence>
<name>A0ABS5KY45_9ACTN</name>
<dbReference type="InterPro" id="IPR050131">
    <property type="entry name" value="Peptidase_S8_subtilisin-like"/>
</dbReference>
<feature type="region of interest" description="Disordered" evidence="6">
    <location>
        <begin position="337"/>
        <end position="371"/>
    </location>
</feature>
<evidence type="ECO:0000256" key="3">
    <source>
        <dbReference type="ARBA" id="ARBA00022801"/>
    </source>
</evidence>
<evidence type="ECO:0000256" key="2">
    <source>
        <dbReference type="ARBA" id="ARBA00022670"/>
    </source>
</evidence>